<comment type="subcellular location">
    <subcellularLocation>
        <location evidence="1">Membrane</location>
        <topology evidence="1">Multi-pass membrane protein</topology>
    </subcellularLocation>
</comment>
<feature type="transmembrane region" description="Helical" evidence="5">
    <location>
        <begin position="414"/>
        <end position="434"/>
    </location>
</feature>
<comment type="caution">
    <text evidence="6">The sequence shown here is derived from an EMBL/GenBank/DDBJ whole genome shotgun (WGS) entry which is preliminary data.</text>
</comment>
<dbReference type="Proteomes" id="UP001431532">
    <property type="component" value="Unassembled WGS sequence"/>
</dbReference>
<feature type="transmembrane region" description="Helical" evidence="5">
    <location>
        <begin position="330"/>
        <end position="348"/>
    </location>
</feature>
<feature type="transmembrane region" description="Helical" evidence="5">
    <location>
        <begin position="87"/>
        <end position="112"/>
    </location>
</feature>
<keyword evidence="7" id="KW-1185">Reference proteome</keyword>
<keyword evidence="4 5" id="KW-0472">Membrane</keyword>
<dbReference type="InterPro" id="IPR050598">
    <property type="entry name" value="AminoAcid_Transporter"/>
</dbReference>
<dbReference type="InterPro" id="IPR002293">
    <property type="entry name" value="AA/rel_permease1"/>
</dbReference>
<evidence type="ECO:0000256" key="4">
    <source>
        <dbReference type="ARBA" id="ARBA00023136"/>
    </source>
</evidence>
<feature type="transmembrane region" description="Helical" evidence="5">
    <location>
        <begin position="231"/>
        <end position="253"/>
    </location>
</feature>
<feature type="transmembrane region" description="Helical" evidence="5">
    <location>
        <begin position="354"/>
        <end position="376"/>
    </location>
</feature>
<dbReference type="AlphaFoldDB" id="A0AAW6U8C8"/>
<dbReference type="GO" id="GO:0016020">
    <property type="term" value="C:membrane"/>
    <property type="evidence" value="ECO:0007669"/>
    <property type="project" value="UniProtKB-SubCell"/>
</dbReference>
<name>A0AAW6U8C8_9MOLU</name>
<organism evidence="6 7">
    <name type="scientific">Peloplasma aerotolerans</name>
    <dbReference type="NCBI Taxonomy" id="3044389"/>
    <lineage>
        <taxon>Bacteria</taxon>
        <taxon>Bacillati</taxon>
        <taxon>Mycoplasmatota</taxon>
        <taxon>Mollicutes</taxon>
        <taxon>Acholeplasmatales</taxon>
        <taxon>Acholeplasmataceae</taxon>
        <taxon>Peloplasma</taxon>
    </lineage>
</organism>
<dbReference type="Gene3D" id="1.20.1740.10">
    <property type="entry name" value="Amino acid/polyamine transporter I"/>
    <property type="match status" value="1"/>
</dbReference>
<feature type="transmembrane region" description="Helical" evidence="5">
    <location>
        <begin position="45"/>
        <end position="66"/>
    </location>
</feature>
<sequence>MTNLKKEIGLFGGISILAGIMIGSGIFVFGSLILVRVGYALGLSLLAWLIGGIITLFSGLTYAELGTMFPETGGYYVYLRRAYGKKIAFLSGMMNFVLSSSGSIALLALIFADVLSYMLPIASYVKWIAALIIILLSVVNYFGIKVGATIQKVFLVAKVVPIIAIIFIGLFMGTETVSFSLQQTGDVSFFRLLTMVAFGVVGTLWAYEGWTNLNTVAGEMKNVKRDLPRALSISTLLVTGLYVLFIFSLYRIISYDNLVPMAESGTILPIAAMMTLFGEPGMSFVLIAVTVSVFGALNGSVMVFPRVYYAMAKDDTFFPQFAKLDPKYQTPFVAIIGSGVMALILLIFNVEQLLTFVVFGGLIFNSLIFFSVFLFRKRNPDLERPYKVWGYPYVPIIAIVGLMGLLVATLIESLVPSLIGFGVLVLGYILYHLFMIRKESTEL</sequence>
<evidence type="ECO:0000313" key="7">
    <source>
        <dbReference type="Proteomes" id="UP001431532"/>
    </source>
</evidence>
<feature type="transmembrane region" description="Helical" evidence="5">
    <location>
        <begin position="155"/>
        <end position="172"/>
    </location>
</feature>
<dbReference type="GO" id="GO:0015179">
    <property type="term" value="F:L-amino acid transmembrane transporter activity"/>
    <property type="evidence" value="ECO:0007669"/>
    <property type="project" value="TreeGrafter"/>
</dbReference>
<evidence type="ECO:0000313" key="6">
    <source>
        <dbReference type="EMBL" id="MDI6452727.1"/>
    </source>
</evidence>
<feature type="transmembrane region" description="Helical" evidence="5">
    <location>
        <begin position="192"/>
        <end position="210"/>
    </location>
</feature>
<dbReference type="RefSeq" id="WP_282839149.1">
    <property type="nucleotide sequence ID" value="NZ_JASCXW010000009.1"/>
</dbReference>
<evidence type="ECO:0000256" key="1">
    <source>
        <dbReference type="ARBA" id="ARBA00004141"/>
    </source>
</evidence>
<feature type="transmembrane region" description="Helical" evidence="5">
    <location>
        <begin position="284"/>
        <end position="309"/>
    </location>
</feature>
<evidence type="ECO:0000256" key="2">
    <source>
        <dbReference type="ARBA" id="ARBA00022692"/>
    </source>
</evidence>
<keyword evidence="2 5" id="KW-0812">Transmembrane</keyword>
<proteinExistence type="predicted"/>
<gene>
    <name evidence="6" type="ORF">QJ521_04030</name>
</gene>
<dbReference type="PIRSF" id="PIRSF006060">
    <property type="entry name" value="AA_transporter"/>
    <property type="match status" value="1"/>
</dbReference>
<dbReference type="Pfam" id="PF13520">
    <property type="entry name" value="AA_permease_2"/>
    <property type="match status" value="1"/>
</dbReference>
<evidence type="ECO:0000256" key="5">
    <source>
        <dbReference type="SAM" id="Phobius"/>
    </source>
</evidence>
<reference evidence="6" key="1">
    <citation type="submission" date="2023-05" db="EMBL/GenBank/DDBJ databases">
        <title>Mariniplasma microaerophilum sp. nov., a novel anaerobic mollicute isolated from terrestrial mud volcano, Taman Peninsula, Russia.</title>
        <authorList>
            <person name="Khomyakova M.A."/>
            <person name="Merkel A.Y."/>
            <person name="Slobodkin A.I."/>
        </authorList>
    </citation>
    <scope>NUCLEOTIDE SEQUENCE</scope>
    <source>
        <strain evidence="6">M4Ah</strain>
    </source>
</reference>
<feature type="transmembrane region" description="Helical" evidence="5">
    <location>
        <begin position="388"/>
        <end position="408"/>
    </location>
</feature>
<feature type="transmembrane region" description="Helical" evidence="5">
    <location>
        <begin position="124"/>
        <end position="143"/>
    </location>
</feature>
<keyword evidence="3 5" id="KW-1133">Transmembrane helix</keyword>
<feature type="transmembrane region" description="Helical" evidence="5">
    <location>
        <begin position="12"/>
        <end position="39"/>
    </location>
</feature>
<accession>A0AAW6U8C8</accession>
<evidence type="ECO:0000256" key="3">
    <source>
        <dbReference type="ARBA" id="ARBA00022989"/>
    </source>
</evidence>
<dbReference type="EMBL" id="JASCXW010000009">
    <property type="protein sequence ID" value="MDI6452727.1"/>
    <property type="molecule type" value="Genomic_DNA"/>
</dbReference>
<protein>
    <submittedName>
        <fullName evidence="6">Amino acid permease</fullName>
    </submittedName>
</protein>
<dbReference type="PANTHER" id="PTHR11785:SF512">
    <property type="entry name" value="SOBREMESA, ISOFORM B"/>
    <property type="match status" value="1"/>
</dbReference>
<dbReference type="PANTHER" id="PTHR11785">
    <property type="entry name" value="AMINO ACID TRANSPORTER"/>
    <property type="match status" value="1"/>
</dbReference>